<dbReference type="Gene3D" id="3.90.1150.10">
    <property type="entry name" value="Aspartate Aminotransferase, domain 1"/>
    <property type="match status" value="1"/>
</dbReference>
<protein>
    <recommendedName>
        <fullName evidence="4">Cystathionine gamma-synthase</fullName>
    </recommendedName>
</protein>
<dbReference type="AlphaFoldDB" id="A0A645IWN7"/>
<evidence type="ECO:0000256" key="2">
    <source>
        <dbReference type="ARBA" id="ARBA00022898"/>
    </source>
</evidence>
<accession>A0A645IWN7</accession>
<dbReference type="GO" id="GO:0030170">
    <property type="term" value="F:pyridoxal phosphate binding"/>
    <property type="evidence" value="ECO:0007669"/>
    <property type="project" value="InterPro"/>
</dbReference>
<dbReference type="SUPFAM" id="SSF53383">
    <property type="entry name" value="PLP-dependent transferases"/>
    <property type="match status" value="1"/>
</dbReference>
<evidence type="ECO:0000256" key="1">
    <source>
        <dbReference type="ARBA" id="ARBA00001933"/>
    </source>
</evidence>
<sequence length="39" mass="4083">MTHASVEGTASAVDDDLLRLSVGIEDIDDLIDDLGRALA</sequence>
<evidence type="ECO:0000313" key="3">
    <source>
        <dbReference type="EMBL" id="MPN54849.1"/>
    </source>
</evidence>
<dbReference type="EMBL" id="VSSQ01123481">
    <property type="protein sequence ID" value="MPN54849.1"/>
    <property type="molecule type" value="Genomic_DNA"/>
</dbReference>
<organism evidence="3">
    <name type="scientific">bioreactor metagenome</name>
    <dbReference type="NCBI Taxonomy" id="1076179"/>
    <lineage>
        <taxon>unclassified sequences</taxon>
        <taxon>metagenomes</taxon>
        <taxon>ecological metagenomes</taxon>
    </lineage>
</organism>
<evidence type="ECO:0008006" key="4">
    <source>
        <dbReference type="Google" id="ProtNLM"/>
    </source>
</evidence>
<dbReference type="GO" id="GO:0019346">
    <property type="term" value="P:transsulfuration"/>
    <property type="evidence" value="ECO:0007669"/>
    <property type="project" value="InterPro"/>
</dbReference>
<dbReference type="InterPro" id="IPR015424">
    <property type="entry name" value="PyrdxlP-dep_Trfase"/>
</dbReference>
<dbReference type="InterPro" id="IPR015422">
    <property type="entry name" value="PyrdxlP-dep_Trfase_small"/>
</dbReference>
<dbReference type="Pfam" id="PF01053">
    <property type="entry name" value="Cys_Met_Meta_PP"/>
    <property type="match status" value="1"/>
</dbReference>
<dbReference type="InterPro" id="IPR000277">
    <property type="entry name" value="Cys/Met-Metab_PyrdxlP-dep_enz"/>
</dbReference>
<keyword evidence="2" id="KW-0663">Pyridoxal phosphate</keyword>
<gene>
    <name evidence="3" type="ORF">SDC9_202527</name>
</gene>
<comment type="caution">
    <text evidence="3">The sequence shown here is derived from an EMBL/GenBank/DDBJ whole genome shotgun (WGS) entry which is preliminary data.</text>
</comment>
<reference evidence="3" key="1">
    <citation type="submission" date="2019-08" db="EMBL/GenBank/DDBJ databases">
        <authorList>
            <person name="Kucharzyk K."/>
            <person name="Murdoch R.W."/>
            <person name="Higgins S."/>
            <person name="Loffler F."/>
        </authorList>
    </citation>
    <scope>NUCLEOTIDE SEQUENCE</scope>
</reference>
<comment type="cofactor">
    <cofactor evidence="1">
        <name>pyridoxal 5'-phosphate</name>
        <dbReference type="ChEBI" id="CHEBI:597326"/>
    </cofactor>
</comment>
<proteinExistence type="predicted"/>
<name>A0A645IWN7_9ZZZZ</name>